<sequence length="41" mass="4751">MAEIIDLQDDSPEVPDEQKASNRSWGFCHNSYQSYVFCLVK</sequence>
<evidence type="ECO:0000256" key="1">
    <source>
        <dbReference type="SAM" id="MobiDB-lite"/>
    </source>
</evidence>
<evidence type="ECO:0000313" key="2">
    <source>
        <dbReference type="EMBL" id="WZW98367.1"/>
    </source>
</evidence>
<dbReference type="Proteomes" id="UP001434337">
    <property type="component" value="Chromosome"/>
</dbReference>
<evidence type="ECO:0000313" key="3">
    <source>
        <dbReference type="Proteomes" id="UP001434337"/>
    </source>
</evidence>
<reference evidence="2 3" key="1">
    <citation type="journal article" date="2023" name="Environ Microbiome">
        <title>A coral-associated actinobacterium mitigates coral bleaching under heat stress.</title>
        <authorList>
            <person name="Li J."/>
            <person name="Zou Y."/>
            <person name="Li Q."/>
            <person name="Zhang J."/>
            <person name="Bourne D.G."/>
            <person name="Lyu Y."/>
            <person name="Liu C."/>
            <person name="Zhang S."/>
        </authorList>
    </citation>
    <scope>NUCLEOTIDE SEQUENCE [LARGE SCALE GENOMIC DNA]</scope>
    <source>
        <strain evidence="2 3">SCSIO 13291</strain>
    </source>
</reference>
<gene>
    <name evidence="2" type="ORF">PCC79_15990</name>
</gene>
<name>A0ABZ3C7Y4_9ACTN</name>
<organism evidence="2 3">
    <name type="scientific">Propioniciclava soli</name>
    <dbReference type="NCBI Taxonomy" id="2775081"/>
    <lineage>
        <taxon>Bacteria</taxon>
        <taxon>Bacillati</taxon>
        <taxon>Actinomycetota</taxon>
        <taxon>Actinomycetes</taxon>
        <taxon>Propionibacteriales</taxon>
        <taxon>Propionibacteriaceae</taxon>
        <taxon>Propioniciclava</taxon>
    </lineage>
</organism>
<feature type="compositionally biased region" description="Acidic residues" evidence="1">
    <location>
        <begin position="1"/>
        <end position="15"/>
    </location>
</feature>
<proteinExistence type="predicted"/>
<protein>
    <recommendedName>
        <fullName evidence="4">SapB/AmfS family lantipeptide</fullName>
    </recommendedName>
</protein>
<dbReference type="RefSeq" id="WP_269778947.1">
    <property type="nucleotide sequence ID" value="NZ_CP115965.1"/>
</dbReference>
<dbReference type="EMBL" id="CP115965">
    <property type="protein sequence ID" value="WZW98367.1"/>
    <property type="molecule type" value="Genomic_DNA"/>
</dbReference>
<keyword evidence="3" id="KW-1185">Reference proteome</keyword>
<accession>A0ABZ3C7Y4</accession>
<evidence type="ECO:0008006" key="4">
    <source>
        <dbReference type="Google" id="ProtNLM"/>
    </source>
</evidence>
<feature type="region of interest" description="Disordered" evidence="1">
    <location>
        <begin position="1"/>
        <end position="21"/>
    </location>
</feature>